<keyword evidence="2" id="KW-0689">Ribosomal protein</keyword>
<evidence type="ECO:0000313" key="6">
    <source>
        <dbReference type="EMBL" id="CAD9541807.1"/>
    </source>
</evidence>
<dbReference type="InterPro" id="IPR000915">
    <property type="entry name" value="60S_ribosomal_eL6"/>
</dbReference>
<dbReference type="GO" id="GO:0003735">
    <property type="term" value="F:structural constituent of ribosome"/>
    <property type="evidence" value="ECO:0007669"/>
    <property type="project" value="InterPro"/>
</dbReference>
<dbReference type="GO" id="GO:0003723">
    <property type="term" value="F:RNA binding"/>
    <property type="evidence" value="ECO:0007669"/>
    <property type="project" value="TreeGrafter"/>
</dbReference>
<dbReference type="GO" id="GO:0002181">
    <property type="term" value="P:cytoplasmic translation"/>
    <property type="evidence" value="ECO:0007669"/>
    <property type="project" value="TreeGrafter"/>
</dbReference>
<name>A0A6U6YMG6_9DINO</name>
<organism evidence="5">
    <name type="scientific">Alexandrium andersonii</name>
    <dbReference type="NCBI Taxonomy" id="327968"/>
    <lineage>
        <taxon>Eukaryota</taxon>
        <taxon>Sar</taxon>
        <taxon>Alveolata</taxon>
        <taxon>Dinophyceae</taxon>
        <taxon>Gonyaulacales</taxon>
        <taxon>Pyrocystaceae</taxon>
        <taxon>Alexandrium</taxon>
    </lineage>
</organism>
<evidence type="ECO:0000256" key="2">
    <source>
        <dbReference type="ARBA" id="ARBA00022980"/>
    </source>
</evidence>
<dbReference type="PANTHER" id="PTHR10715:SF0">
    <property type="entry name" value="LARGE RIBOSOMAL SUBUNIT PROTEIN EL6"/>
    <property type="match status" value="1"/>
</dbReference>
<dbReference type="Gene3D" id="2.30.30.30">
    <property type="match status" value="1"/>
</dbReference>
<dbReference type="Pfam" id="PF01159">
    <property type="entry name" value="Ribosomal_L6e"/>
    <property type="match status" value="1"/>
</dbReference>
<feature type="compositionally biased region" description="Basic and acidic residues" evidence="4">
    <location>
        <begin position="133"/>
        <end position="149"/>
    </location>
</feature>
<dbReference type="FunFam" id="2.30.30.30:FF:000014">
    <property type="entry name" value="60S ribosomal protein L6"/>
    <property type="match status" value="1"/>
</dbReference>
<dbReference type="InterPro" id="IPR041997">
    <property type="entry name" value="Ribosomal_eL6_KOW"/>
</dbReference>
<evidence type="ECO:0000313" key="5">
    <source>
        <dbReference type="EMBL" id="CAD9541804.1"/>
    </source>
</evidence>
<proteinExistence type="inferred from homology"/>
<dbReference type="PANTHER" id="PTHR10715">
    <property type="entry name" value="60S RIBOSOMAL PROTEIN L6"/>
    <property type="match status" value="1"/>
</dbReference>
<evidence type="ECO:0000256" key="4">
    <source>
        <dbReference type="SAM" id="MobiDB-lite"/>
    </source>
</evidence>
<protein>
    <recommendedName>
        <fullName evidence="7">60S ribosomal protein L6</fullName>
    </recommendedName>
</protein>
<dbReference type="EMBL" id="HBGQ01101103">
    <property type="protein sequence ID" value="CAD9541807.1"/>
    <property type="molecule type" value="Transcribed_RNA"/>
</dbReference>
<dbReference type="SUPFAM" id="SSF50104">
    <property type="entry name" value="Translation proteins SH3-like domain"/>
    <property type="match status" value="1"/>
</dbReference>
<accession>A0A6U6YMG6</accession>
<feature type="region of interest" description="Disordered" evidence="4">
    <location>
        <begin position="123"/>
        <end position="149"/>
    </location>
</feature>
<evidence type="ECO:0000256" key="1">
    <source>
        <dbReference type="ARBA" id="ARBA00010592"/>
    </source>
</evidence>
<reference evidence="5" key="1">
    <citation type="submission" date="2021-01" db="EMBL/GenBank/DDBJ databases">
        <authorList>
            <person name="Corre E."/>
            <person name="Pelletier E."/>
            <person name="Niang G."/>
            <person name="Scheremetjew M."/>
            <person name="Finn R."/>
            <person name="Kale V."/>
            <person name="Holt S."/>
            <person name="Cochrane G."/>
            <person name="Meng A."/>
            <person name="Brown T."/>
            <person name="Cohen L."/>
        </authorList>
    </citation>
    <scope>NUCLEOTIDE SEQUENCE</scope>
    <source>
        <strain evidence="5">CCMP2222</strain>
    </source>
</reference>
<dbReference type="EMBL" id="HBGQ01101102">
    <property type="protein sequence ID" value="CAD9541804.1"/>
    <property type="molecule type" value="Transcribed_RNA"/>
</dbReference>
<dbReference type="CDD" id="cd13156">
    <property type="entry name" value="KOW_RPL6"/>
    <property type="match status" value="1"/>
</dbReference>
<evidence type="ECO:0000256" key="3">
    <source>
        <dbReference type="ARBA" id="ARBA00023274"/>
    </source>
</evidence>
<evidence type="ECO:0008006" key="7">
    <source>
        <dbReference type="Google" id="ProtNLM"/>
    </source>
</evidence>
<keyword evidence="3" id="KW-0687">Ribonucleoprotein</keyword>
<dbReference type="GO" id="GO:0000027">
    <property type="term" value="P:ribosomal large subunit assembly"/>
    <property type="evidence" value="ECO:0007669"/>
    <property type="project" value="TreeGrafter"/>
</dbReference>
<dbReference type="InterPro" id="IPR008991">
    <property type="entry name" value="Translation_prot_SH3-like_sf"/>
</dbReference>
<comment type="similarity">
    <text evidence="1">Belongs to the eukaryotic ribosomal protein eL6 family.</text>
</comment>
<gene>
    <name evidence="5" type="ORF">AAND1436_LOCUS48310</name>
    <name evidence="6" type="ORF">AAND1436_LOCUS48311</name>
</gene>
<sequence>MGHAGQHRCTIRKYGSTKKHTLKAKGTAKKPKTCKLRNSITPGTVLILIAGRFRGKRCVFLKQLESGLLLVTGPYAVNGIPLRRVNQRYCIATSTKLDLKGADCSSITDTYFKKEEDKKKQKKKSEGGFFAPETEKKAISEEKKEGQKKLDAPLVGGLDQTTKLYLRSLFSLSEKTYPHEMKF</sequence>
<dbReference type="AlphaFoldDB" id="A0A6U6YMG6"/>
<dbReference type="InterPro" id="IPR014722">
    <property type="entry name" value="Rib_uL2_dom2"/>
</dbReference>
<dbReference type="GO" id="GO:0022625">
    <property type="term" value="C:cytosolic large ribosomal subunit"/>
    <property type="evidence" value="ECO:0007669"/>
    <property type="project" value="TreeGrafter"/>
</dbReference>